<dbReference type="CDD" id="cd07067">
    <property type="entry name" value="HP_PGM_like"/>
    <property type="match status" value="1"/>
</dbReference>
<dbReference type="Gene3D" id="3.40.50.1240">
    <property type="entry name" value="Phosphoglycerate mutase-like"/>
    <property type="match status" value="1"/>
</dbReference>
<gene>
    <name evidence="1" type="ORF">Saso_59840</name>
</gene>
<organism evidence="1 2">
    <name type="scientific">Streptomyces asoensis</name>
    <dbReference type="NCBI Taxonomy" id="249586"/>
    <lineage>
        <taxon>Bacteria</taxon>
        <taxon>Bacillati</taxon>
        <taxon>Actinomycetota</taxon>
        <taxon>Actinomycetes</taxon>
        <taxon>Kitasatosporales</taxon>
        <taxon>Streptomycetaceae</taxon>
        <taxon>Streptomyces</taxon>
    </lineage>
</organism>
<dbReference type="InterPro" id="IPR050275">
    <property type="entry name" value="PGM_Phosphatase"/>
</dbReference>
<dbReference type="InterPro" id="IPR029033">
    <property type="entry name" value="His_PPase_superfam"/>
</dbReference>
<proteinExistence type="predicted"/>
<dbReference type="PROSITE" id="PS00175">
    <property type="entry name" value="PG_MUTASE"/>
    <property type="match status" value="1"/>
</dbReference>
<evidence type="ECO:0000313" key="1">
    <source>
        <dbReference type="EMBL" id="GHI64334.1"/>
    </source>
</evidence>
<dbReference type="SUPFAM" id="SSF53254">
    <property type="entry name" value="Phosphoglycerate mutase-like"/>
    <property type="match status" value="1"/>
</dbReference>
<dbReference type="SMART" id="SM00855">
    <property type="entry name" value="PGAM"/>
    <property type="match status" value="1"/>
</dbReference>
<evidence type="ECO:0000313" key="2">
    <source>
        <dbReference type="Proteomes" id="UP000649259"/>
    </source>
</evidence>
<dbReference type="InterPro" id="IPR013078">
    <property type="entry name" value="His_Pase_superF_clade-1"/>
</dbReference>
<protein>
    <submittedName>
        <fullName evidence="1">Isomerase</fullName>
    </submittedName>
</protein>
<keyword evidence="1" id="KW-0413">Isomerase</keyword>
<reference evidence="2" key="1">
    <citation type="submission" date="2023-07" db="EMBL/GenBank/DDBJ databases">
        <title>Whole genome shotgun sequence of Streptomyces cacaoi subsp. asoensis NBRC 13813.</title>
        <authorList>
            <person name="Komaki H."/>
            <person name="Tamura T."/>
        </authorList>
    </citation>
    <scope>NUCLEOTIDE SEQUENCE [LARGE SCALE GENOMIC DNA]</scope>
    <source>
        <strain evidence="2">NBRC 13813</strain>
    </source>
</reference>
<dbReference type="Pfam" id="PF00300">
    <property type="entry name" value="His_Phos_1"/>
    <property type="match status" value="1"/>
</dbReference>
<dbReference type="PANTHER" id="PTHR48100:SF58">
    <property type="entry name" value="PE-PGRS FAMILY PROTEIN PE_PGRS11"/>
    <property type="match status" value="1"/>
</dbReference>
<comment type="caution">
    <text evidence="1">The sequence shown here is derived from an EMBL/GenBank/DDBJ whole genome shotgun (WGS) entry which is preliminary data.</text>
</comment>
<accession>A0ABQ3S8B6</accession>
<dbReference type="InterPro" id="IPR001345">
    <property type="entry name" value="PG/BPGM_mutase_AS"/>
</dbReference>
<dbReference type="EMBL" id="BNEB01000005">
    <property type="protein sequence ID" value="GHI64334.1"/>
    <property type="molecule type" value="Genomic_DNA"/>
</dbReference>
<dbReference type="Proteomes" id="UP000649259">
    <property type="component" value="Unassembled WGS sequence"/>
</dbReference>
<sequence>MRAAIETEGHCMRLLLVRHGQTPANVDYLLDTAVPGPGLTELGVRQAAVLPQALVEEDIEALYASTLIRTQLTAAPLAAARGLDVLVRDGIREITAGDLEMLPGDTEHGELYMRTVFAWAAGDLGLRMPGGEDGAEFLARYDAVVAEAAASGAQSVAMVSHGAAIRTWAAARAHNVDVPFAAAHRLANTGTVVLEGSPADGWKALSWAGATVEPAGEAGPTGRPLTDPAD</sequence>
<name>A0ABQ3S8B6_9ACTN</name>
<dbReference type="GO" id="GO:0016853">
    <property type="term" value="F:isomerase activity"/>
    <property type="evidence" value="ECO:0007669"/>
    <property type="project" value="UniProtKB-KW"/>
</dbReference>
<keyword evidence="2" id="KW-1185">Reference proteome</keyword>
<dbReference type="PANTHER" id="PTHR48100">
    <property type="entry name" value="BROAD-SPECIFICITY PHOSPHATASE YOR283W-RELATED"/>
    <property type="match status" value="1"/>
</dbReference>